<sequence>MYSVEWQKRGLPHAHILVWFIDKIRPEEIDSIISAEIPDPSTDQLLFDIVTTNMIHGPCDFTNDTVTNVDGYPIYRRRNPENGGQSFIKNIINTDIDIDNRWVVPYSPLLSKTYNAHINVEFCSSVKSIKYICKYVHKGSDMAVFRVENTNVNAPPVNKNDEITLYQIGRYISSNEAAWRIFGFPIHERDPAVVQLAIHLENGQRVFFTNETAIDRAINPPKTTLTAFF</sequence>
<dbReference type="EMBL" id="BGZK01000761">
    <property type="protein sequence ID" value="GBP59416.1"/>
    <property type="molecule type" value="Genomic_DNA"/>
</dbReference>
<comment type="caution">
    <text evidence="1">The sequence shown here is derived from an EMBL/GenBank/DDBJ whole genome shotgun (WGS) entry which is preliminary data.</text>
</comment>
<evidence type="ECO:0000313" key="2">
    <source>
        <dbReference type="Proteomes" id="UP000299102"/>
    </source>
</evidence>
<dbReference type="Proteomes" id="UP000299102">
    <property type="component" value="Unassembled WGS sequence"/>
</dbReference>
<evidence type="ECO:0008006" key="3">
    <source>
        <dbReference type="Google" id="ProtNLM"/>
    </source>
</evidence>
<dbReference type="AlphaFoldDB" id="A0A4C1X6I7"/>
<dbReference type="PANTHER" id="PTHR10492:SF99">
    <property type="entry name" value="ATP-DEPENDENT DNA HELICASE"/>
    <property type="match status" value="1"/>
</dbReference>
<accession>A0A4C1X6I7</accession>
<dbReference type="STRING" id="151549.A0A4C1X6I7"/>
<evidence type="ECO:0000313" key="1">
    <source>
        <dbReference type="EMBL" id="GBP59416.1"/>
    </source>
</evidence>
<keyword evidence="2" id="KW-1185">Reference proteome</keyword>
<reference evidence="1 2" key="1">
    <citation type="journal article" date="2019" name="Commun. Biol.">
        <title>The bagworm genome reveals a unique fibroin gene that provides high tensile strength.</title>
        <authorList>
            <person name="Kono N."/>
            <person name="Nakamura H."/>
            <person name="Ohtoshi R."/>
            <person name="Tomita M."/>
            <person name="Numata K."/>
            <person name="Arakawa K."/>
        </authorList>
    </citation>
    <scope>NUCLEOTIDE SEQUENCE [LARGE SCALE GENOMIC DNA]</scope>
</reference>
<name>A0A4C1X6I7_EUMVA</name>
<protein>
    <recommendedName>
        <fullName evidence="3">Helitron helicase-like domain-containing protein</fullName>
    </recommendedName>
</protein>
<organism evidence="1 2">
    <name type="scientific">Eumeta variegata</name>
    <name type="common">Bagworm moth</name>
    <name type="synonym">Eumeta japonica</name>
    <dbReference type="NCBI Taxonomy" id="151549"/>
    <lineage>
        <taxon>Eukaryota</taxon>
        <taxon>Metazoa</taxon>
        <taxon>Ecdysozoa</taxon>
        <taxon>Arthropoda</taxon>
        <taxon>Hexapoda</taxon>
        <taxon>Insecta</taxon>
        <taxon>Pterygota</taxon>
        <taxon>Neoptera</taxon>
        <taxon>Endopterygota</taxon>
        <taxon>Lepidoptera</taxon>
        <taxon>Glossata</taxon>
        <taxon>Ditrysia</taxon>
        <taxon>Tineoidea</taxon>
        <taxon>Psychidae</taxon>
        <taxon>Oiketicinae</taxon>
        <taxon>Eumeta</taxon>
    </lineage>
</organism>
<proteinExistence type="predicted"/>
<dbReference type="PANTHER" id="PTHR10492">
    <property type="match status" value="1"/>
</dbReference>
<gene>
    <name evidence="1" type="ORF">EVAR_80743_1</name>
</gene>
<dbReference type="OrthoDB" id="1728974at2759"/>